<feature type="domain" description="DXP reductoisomerase C-terminal" evidence="14">
    <location>
        <begin position="253"/>
        <end position="369"/>
    </location>
</feature>
<dbReference type="GO" id="GO:0030604">
    <property type="term" value="F:1-deoxy-D-xylulose-5-phosphate reductoisomerase activity"/>
    <property type="evidence" value="ECO:0007669"/>
    <property type="project" value="UniProtKB-EC"/>
</dbReference>
<dbReference type="EMBL" id="CAFBLU010000014">
    <property type="protein sequence ID" value="CAB4875682.1"/>
    <property type="molecule type" value="Genomic_DNA"/>
</dbReference>
<feature type="domain" description="1-deoxy-D-xylulose 5-phosphate reductoisomerase C-terminal" evidence="13">
    <location>
        <begin position="138"/>
        <end position="221"/>
    </location>
</feature>
<dbReference type="PANTHER" id="PTHR30525:SF0">
    <property type="entry name" value="1-DEOXY-D-XYLULOSE 5-PHOSPHATE REDUCTOISOMERASE, CHLOROPLASTIC"/>
    <property type="match status" value="1"/>
</dbReference>
<reference evidence="15" key="1">
    <citation type="submission" date="2020-05" db="EMBL/GenBank/DDBJ databases">
        <authorList>
            <person name="Chiriac C."/>
            <person name="Salcher M."/>
            <person name="Ghai R."/>
            <person name="Kavagutti S V."/>
        </authorList>
    </citation>
    <scope>NUCLEOTIDE SEQUENCE</scope>
</reference>
<evidence type="ECO:0000256" key="2">
    <source>
        <dbReference type="ARBA" id="ARBA00001946"/>
    </source>
</evidence>
<dbReference type="PIRSF" id="PIRSF006205">
    <property type="entry name" value="Dxp_reductismrs"/>
    <property type="match status" value="1"/>
</dbReference>
<comment type="catalytic activity">
    <reaction evidence="11">
        <text>2-C-methyl-D-erythritol 4-phosphate + NADP(+) = 1-deoxy-D-xylulose 5-phosphate + NADPH + H(+)</text>
        <dbReference type="Rhea" id="RHEA:13717"/>
        <dbReference type="ChEBI" id="CHEBI:15378"/>
        <dbReference type="ChEBI" id="CHEBI:57783"/>
        <dbReference type="ChEBI" id="CHEBI:57792"/>
        <dbReference type="ChEBI" id="CHEBI:58262"/>
        <dbReference type="ChEBI" id="CHEBI:58349"/>
        <dbReference type="EC" id="1.1.1.267"/>
    </reaction>
    <physiologicalReaction direction="right-to-left" evidence="11">
        <dbReference type="Rhea" id="RHEA:13719"/>
    </physiologicalReaction>
</comment>
<evidence type="ECO:0000256" key="5">
    <source>
        <dbReference type="ARBA" id="ARBA00012366"/>
    </source>
</evidence>
<evidence type="ECO:0000256" key="9">
    <source>
        <dbReference type="ARBA" id="ARBA00023211"/>
    </source>
</evidence>
<evidence type="ECO:0000256" key="6">
    <source>
        <dbReference type="ARBA" id="ARBA00022723"/>
    </source>
</evidence>
<dbReference type="GO" id="GO:0030145">
    <property type="term" value="F:manganese ion binding"/>
    <property type="evidence" value="ECO:0007669"/>
    <property type="project" value="TreeGrafter"/>
</dbReference>
<dbReference type="UniPathway" id="UPA00056">
    <property type="reaction ID" value="UER00092"/>
</dbReference>
<evidence type="ECO:0000256" key="8">
    <source>
        <dbReference type="ARBA" id="ARBA00023002"/>
    </source>
</evidence>
<dbReference type="EC" id="1.1.1.267" evidence="5"/>
<evidence type="ECO:0000256" key="1">
    <source>
        <dbReference type="ARBA" id="ARBA00001936"/>
    </source>
</evidence>
<dbReference type="InterPro" id="IPR013644">
    <property type="entry name" value="DXP_reductoisomerase_C"/>
</dbReference>
<protein>
    <recommendedName>
        <fullName evidence="5">1-deoxy-D-xylulose-5-phosphate reductoisomerase</fullName>
        <ecNumber evidence="5">1.1.1.267</ecNumber>
    </recommendedName>
</protein>
<evidence type="ECO:0000256" key="11">
    <source>
        <dbReference type="ARBA" id="ARBA00048543"/>
    </source>
</evidence>
<accession>A0A6J7DY78</accession>
<evidence type="ECO:0000256" key="4">
    <source>
        <dbReference type="ARBA" id="ARBA00006825"/>
    </source>
</evidence>
<dbReference type="GO" id="GO:0070402">
    <property type="term" value="F:NADPH binding"/>
    <property type="evidence" value="ECO:0007669"/>
    <property type="project" value="InterPro"/>
</dbReference>
<comment type="cofactor">
    <cofactor evidence="1">
        <name>Mn(2+)</name>
        <dbReference type="ChEBI" id="CHEBI:29035"/>
    </cofactor>
</comment>
<comment type="similarity">
    <text evidence="4">Belongs to the DXR family.</text>
</comment>
<keyword evidence="10" id="KW-0414">Isoprene biosynthesis</keyword>
<keyword evidence="7" id="KW-0521">NADP</keyword>
<dbReference type="NCBIfam" id="TIGR00243">
    <property type="entry name" value="Dxr"/>
    <property type="match status" value="1"/>
</dbReference>
<sequence>MKRIVIAGVTGSIGTQAVEVLAGNDAIAIVGMGAGRRAGELFDLAAQAGVTELALAAERFAEQVPDGVTLRVGVGSIEALISELKPDLVLNALVGYAGLSVTRSALESGADVALANKESLVAAGHLVKELAAENGCEIIPVDSEHASLAQLLEGVAPNEVSSLTLTASGGPFRGWTAERMANVTVEEALNHPTWAMGGKITIDSATMMNKGLELIEAHHLFGFPYEDLNVLVHPQSIVHALVELADGMQLAHMGMPDMKAPIAWAVEGRTRRNIGVAPLGLAAVGSLTFEEPDLTAFAALPLAIAAGSRGGSAPAVLNAANEVAVTAFLEGRIPFGEIIPLVAGSLGQLEDLPGSTFAELDEADSAARALTAEAANAIEVGA</sequence>
<evidence type="ECO:0000256" key="7">
    <source>
        <dbReference type="ARBA" id="ARBA00022857"/>
    </source>
</evidence>
<organism evidence="15">
    <name type="scientific">freshwater metagenome</name>
    <dbReference type="NCBI Taxonomy" id="449393"/>
    <lineage>
        <taxon>unclassified sequences</taxon>
        <taxon>metagenomes</taxon>
        <taxon>ecological metagenomes</taxon>
    </lineage>
</organism>
<dbReference type="InterPro" id="IPR003821">
    <property type="entry name" value="DXP_reductoisomerase"/>
</dbReference>
<feature type="domain" description="1-deoxy-D-xylulose 5-phosphate reductoisomerase N-terminal" evidence="12">
    <location>
        <begin position="4"/>
        <end position="124"/>
    </location>
</feature>
<name>A0A6J7DY78_9ZZZZ</name>
<evidence type="ECO:0000256" key="10">
    <source>
        <dbReference type="ARBA" id="ARBA00023229"/>
    </source>
</evidence>
<dbReference type="Pfam" id="PF02670">
    <property type="entry name" value="DXP_reductoisom"/>
    <property type="match status" value="1"/>
</dbReference>
<dbReference type="InterPro" id="IPR036291">
    <property type="entry name" value="NAD(P)-bd_dom_sf"/>
</dbReference>
<dbReference type="InterPro" id="IPR013512">
    <property type="entry name" value="DXP_reductoisomerase_N"/>
</dbReference>
<dbReference type="AlphaFoldDB" id="A0A6J7DY78"/>
<dbReference type="GO" id="GO:0051484">
    <property type="term" value="P:isopentenyl diphosphate biosynthetic process, methylerythritol 4-phosphate pathway involved in terpenoid biosynthetic process"/>
    <property type="evidence" value="ECO:0007669"/>
    <property type="project" value="TreeGrafter"/>
</dbReference>
<dbReference type="Gene3D" id="3.40.50.720">
    <property type="entry name" value="NAD(P)-binding Rossmann-like Domain"/>
    <property type="match status" value="1"/>
</dbReference>
<comment type="cofactor">
    <cofactor evidence="2">
        <name>Mg(2+)</name>
        <dbReference type="ChEBI" id="CHEBI:18420"/>
    </cofactor>
</comment>
<dbReference type="HAMAP" id="MF_00183">
    <property type="entry name" value="DXP_reductoisom"/>
    <property type="match status" value="1"/>
</dbReference>
<evidence type="ECO:0000259" key="14">
    <source>
        <dbReference type="Pfam" id="PF13288"/>
    </source>
</evidence>
<dbReference type="Gene3D" id="1.10.1740.10">
    <property type="match status" value="1"/>
</dbReference>
<dbReference type="SUPFAM" id="SSF51735">
    <property type="entry name" value="NAD(P)-binding Rossmann-fold domains"/>
    <property type="match status" value="1"/>
</dbReference>
<gene>
    <name evidence="15" type="ORF">UFOPK3444_00999</name>
</gene>
<evidence type="ECO:0000256" key="3">
    <source>
        <dbReference type="ARBA" id="ARBA00005094"/>
    </source>
</evidence>
<dbReference type="InterPro" id="IPR036169">
    <property type="entry name" value="DXPR_C_sf"/>
</dbReference>
<evidence type="ECO:0000259" key="13">
    <source>
        <dbReference type="Pfam" id="PF08436"/>
    </source>
</evidence>
<keyword evidence="6" id="KW-0479">Metal-binding</keyword>
<comment type="pathway">
    <text evidence="3">Isoprenoid biosynthesis; isopentenyl diphosphate biosynthesis via DXP pathway; isopentenyl diphosphate from 1-deoxy-D-xylulose 5-phosphate: step 1/6.</text>
</comment>
<dbReference type="Pfam" id="PF13288">
    <property type="entry name" value="DXPR_C"/>
    <property type="match status" value="1"/>
</dbReference>
<evidence type="ECO:0000313" key="15">
    <source>
        <dbReference type="EMBL" id="CAB4875682.1"/>
    </source>
</evidence>
<dbReference type="SUPFAM" id="SSF69055">
    <property type="entry name" value="1-deoxy-D-xylulose-5-phosphate reductoisomerase, C-terminal domain"/>
    <property type="match status" value="1"/>
</dbReference>
<evidence type="ECO:0000259" key="12">
    <source>
        <dbReference type="Pfam" id="PF02670"/>
    </source>
</evidence>
<dbReference type="Pfam" id="PF08436">
    <property type="entry name" value="DXP_redisom_C"/>
    <property type="match status" value="1"/>
</dbReference>
<dbReference type="InterPro" id="IPR026877">
    <property type="entry name" value="DXPR_C"/>
</dbReference>
<dbReference type="SUPFAM" id="SSF55347">
    <property type="entry name" value="Glyceraldehyde-3-phosphate dehydrogenase-like, C-terminal domain"/>
    <property type="match status" value="1"/>
</dbReference>
<dbReference type="PANTHER" id="PTHR30525">
    <property type="entry name" value="1-DEOXY-D-XYLULOSE 5-PHOSPHATE REDUCTOISOMERASE"/>
    <property type="match status" value="1"/>
</dbReference>
<proteinExistence type="inferred from homology"/>
<keyword evidence="9" id="KW-0464">Manganese</keyword>
<keyword evidence="8" id="KW-0560">Oxidoreductase</keyword>